<dbReference type="InterPro" id="IPR038670">
    <property type="entry name" value="HslJ-like_sf"/>
</dbReference>
<accession>A0A8S2PQT8</accession>
<protein>
    <recommendedName>
        <fullName evidence="1">B30.2/SPRY domain-containing protein</fullName>
    </recommendedName>
</protein>
<dbReference type="Gene3D" id="2.60.120.920">
    <property type="match status" value="1"/>
</dbReference>
<dbReference type="PROSITE" id="PS50188">
    <property type="entry name" value="B302_SPRY"/>
    <property type="match status" value="1"/>
</dbReference>
<gene>
    <name evidence="2" type="ORF">OVA965_LOCUS26658</name>
    <name evidence="3" type="ORF">TMI583_LOCUS27398</name>
</gene>
<dbReference type="Pfam" id="PF03724">
    <property type="entry name" value="META"/>
    <property type="match status" value="1"/>
</dbReference>
<dbReference type="EMBL" id="CAJOBA010038745">
    <property type="protein sequence ID" value="CAF4066140.1"/>
    <property type="molecule type" value="Genomic_DNA"/>
</dbReference>
<dbReference type="InterPro" id="IPR013320">
    <property type="entry name" value="ConA-like_dom_sf"/>
</dbReference>
<evidence type="ECO:0000313" key="3">
    <source>
        <dbReference type="EMBL" id="CAF4066140.1"/>
    </source>
</evidence>
<feature type="domain" description="B30.2/SPRY" evidence="1">
    <location>
        <begin position="1"/>
        <end position="163"/>
    </location>
</feature>
<evidence type="ECO:0000259" key="1">
    <source>
        <dbReference type="PROSITE" id="PS50188"/>
    </source>
</evidence>
<dbReference type="Proteomes" id="UP000677228">
    <property type="component" value="Unassembled WGS sequence"/>
</dbReference>
<dbReference type="CDD" id="cd11709">
    <property type="entry name" value="SPRY"/>
    <property type="match status" value="1"/>
</dbReference>
<dbReference type="SUPFAM" id="SSF49899">
    <property type="entry name" value="Concanavalin A-like lectins/glucanases"/>
    <property type="match status" value="1"/>
</dbReference>
<organism evidence="3 4">
    <name type="scientific">Didymodactylos carnosus</name>
    <dbReference type="NCBI Taxonomy" id="1234261"/>
    <lineage>
        <taxon>Eukaryota</taxon>
        <taxon>Metazoa</taxon>
        <taxon>Spiralia</taxon>
        <taxon>Gnathifera</taxon>
        <taxon>Rotifera</taxon>
        <taxon>Eurotatoria</taxon>
        <taxon>Bdelloidea</taxon>
        <taxon>Philodinida</taxon>
        <taxon>Philodinidae</taxon>
        <taxon>Didymodactylos</taxon>
    </lineage>
</organism>
<dbReference type="Pfam" id="PF00622">
    <property type="entry name" value="SPRY"/>
    <property type="match status" value="1"/>
</dbReference>
<dbReference type="InterPro" id="IPR001870">
    <property type="entry name" value="B30.2/SPRY"/>
</dbReference>
<dbReference type="AlphaFoldDB" id="A0A8S2PQT8"/>
<evidence type="ECO:0000313" key="2">
    <source>
        <dbReference type="EMBL" id="CAF1259370.1"/>
    </source>
</evidence>
<name>A0A8S2PQT8_9BILA</name>
<dbReference type="Proteomes" id="UP000682733">
    <property type="component" value="Unassembled WGS sequence"/>
</dbReference>
<dbReference type="InterPro" id="IPR003877">
    <property type="entry name" value="SPRY_dom"/>
</dbReference>
<proteinExistence type="predicted"/>
<comment type="caution">
    <text evidence="3">The sequence shown here is derived from an EMBL/GenBank/DDBJ whole genome shotgun (WGS) entry which is preliminary data.</text>
</comment>
<reference evidence="3" key="1">
    <citation type="submission" date="2021-02" db="EMBL/GenBank/DDBJ databases">
        <authorList>
            <person name="Nowell W R."/>
        </authorList>
    </citation>
    <scope>NUCLEOTIDE SEQUENCE</scope>
</reference>
<dbReference type="EMBL" id="CAJNOK010017191">
    <property type="protein sequence ID" value="CAF1259370.1"/>
    <property type="molecule type" value="Genomic_DNA"/>
</dbReference>
<sequence>MGTWLCEDSTSISSNGNTATVTGYNSGSPVNAMFKDDDGGAVNGQHYWEYKIETHDGAVGVTSENKFGSGYRIRGLEYNSVGNLSDGSQLLAGSFGPKIKQGDKIGLLLDLSNNELKLYLIHNDKPLGMAFHITGSYPTPLHPYVSFSGNGKITIEKVNKLPSNLTRKQANFTGITGDWKMKEKYKKLSDECNWKNYPFSIQPDESGKTDAYSFSVKICNSIWGQLTKQSGDTWKIGNTASTLMAGPMQEMNAELTISQFLSQITHVDLNSNGCLVLKTDDNEQIILQRYTKNMPEACTRNVFGDNN</sequence>
<dbReference type="InterPro" id="IPR043136">
    <property type="entry name" value="B30.2/SPRY_sf"/>
</dbReference>
<dbReference type="SMART" id="SM00449">
    <property type="entry name" value="SPRY"/>
    <property type="match status" value="1"/>
</dbReference>
<dbReference type="Gene3D" id="2.40.128.270">
    <property type="match status" value="1"/>
</dbReference>
<evidence type="ECO:0000313" key="4">
    <source>
        <dbReference type="Proteomes" id="UP000682733"/>
    </source>
</evidence>
<dbReference type="InterPro" id="IPR005184">
    <property type="entry name" value="DUF306_Meta_HslJ"/>
</dbReference>